<evidence type="ECO:0000256" key="3">
    <source>
        <dbReference type="ARBA" id="ARBA00022898"/>
    </source>
</evidence>
<keyword evidence="7" id="KW-0808">Transferase</keyword>
<comment type="similarity">
    <text evidence="6">Belongs to the group II decarboxylase family.</text>
</comment>
<proteinExistence type="inferred from homology"/>
<dbReference type="InterPro" id="IPR015421">
    <property type="entry name" value="PyrdxlP-dep_Trfase_major"/>
</dbReference>
<sequence>MADARDAHDILQAAARIAADHLGGLLERPVWQPVPEPLRAALAGQALPERGLDQELLLSTLERDVLAYPMGNGHPAFFGWVNAAPHPAGIAGALLAAAMNPSSAGGDHGDVYLERAAVRWIAELIGFPHEPGAGLLTSGASMATIVAVGAARRRALAAAGWDVRERGLAGAPRLVAYGSEEVHSCVRKAIELLGIGSANLHAVPVDADGHLEIAALRRAIAADRAEGAVPFLVAGSAGTVSTGAVDALDELADVCADEGLWFHVDGAYGGLGVLDPAIAYRYAGMERADSVALDPHKWLQVPAGVGCVLVRDRVQLRETFSYVPAYLRDDAAGELGWFSEYGIEQTRPPRSLPVWAAIAARGREGVAADITACTSTARLLGEMVERDPDFELAAPVETSITAFRYAPADLTPRQADELTRAAAAAVQASGRAFVTDSVFRGRPVLRACLINPAAGAEDVGILLDAVREAVTARRREY</sequence>
<dbReference type="GO" id="GO:0006520">
    <property type="term" value="P:amino acid metabolic process"/>
    <property type="evidence" value="ECO:0007669"/>
    <property type="project" value="InterPro"/>
</dbReference>
<evidence type="ECO:0000313" key="7">
    <source>
        <dbReference type="EMBL" id="MBR7833672.1"/>
    </source>
</evidence>
<organism evidence="7 8">
    <name type="scientific">Actinospica durhamensis</name>
    <dbReference type="NCBI Taxonomy" id="1508375"/>
    <lineage>
        <taxon>Bacteria</taxon>
        <taxon>Bacillati</taxon>
        <taxon>Actinomycetota</taxon>
        <taxon>Actinomycetes</taxon>
        <taxon>Catenulisporales</taxon>
        <taxon>Actinospicaceae</taxon>
        <taxon>Actinospica</taxon>
    </lineage>
</organism>
<dbReference type="InterPro" id="IPR002129">
    <property type="entry name" value="PyrdxlP-dep_de-COase"/>
</dbReference>
<dbReference type="RefSeq" id="WP_212528191.1">
    <property type="nucleotide sequence ID" value="NZ_JAGSOG010000036.1"/>
</dbReference>
<name>A0A941EL72_9ACTN</name>
<comment type="cofactor">
    <cofactor evidence="1 5 6">
        <name>pyridoxal 5'-phosphate</name>
        <dbReference type="ChEBI" id="CHEBI:597326"/>
    </cofactor>
</comment>
<comment type="caution">
    <text evidence="7">The sequence shown here is derived from an EMBL/GenBank/DDBJ whole genome shotgun (WGS) entry which is preliminary data.</text>
</comment>
<dbReference type="InterPro" id="IPR010977">
    <property type="entry name" value="Aromatic_deC"/>
</dbReference>
<keyword evidence="4 6" id="KW-0456">Lyase</keyword>
<dbReference type="PANTHER" id="PTHR11999:SF70">
    <property type="entry name" value="MIP05841P"/>
    <property type="match status" value="1"/>
</dbReference>
<dbReference type="InterPro" id="IPR015424">
    <property type="entry name" value="PyrdxlP-dep_Trfase"/>
</dbReference>
<reference evidence="7" key="1">
    <citation type="submission" date="2021-04" db="EMBL/GenBank/DDBJ databases">
        <title>Genome based classification of Actinospica acidithermotolerans sp. nov., an actinobacterium isolated from an Indonesian hot spring.</title>
        <authorList>
            <person name="Kusuma A.B."/>
            <person name="Putra K.E."/>
            <person name="Nafisah S."/>
            <person name="Loh J."/>
            <person name="Nouioui I."/>
            <person name="Goodfellow M."/>
        </authorList>
    </citation>
    <scope>NUCLEOTIDE SEQUENCE</scope>
    <source>
        <strain evidence="7">CSCA 57</strain>
    </source>
</reference>
<protein>
    <submittedName>
        <fullName evidence="7">Aminotransferase class V-fold PLP-dependent enzyme</fullName>
    </submittedName>
</protein>
<feature type="modified residue" description="N6-(pyridoxal phosphate)lysine" evidence="5">
    <location>
        <position position="297"/>
    </location>
</feature>
<dbReference type="AlphaFoldDB" id="A0A941EL72"/>
<dbReference type="Gene3D" id="3.40.640.10">
    <property type="entry name" value="Type I PLP-dependent aspartate aminotransferase-like (Major domain)"/>
    <property type="match status" value="1"/>
</dbReference>
<dbReference type="SUPFAM" id="SSF53383">
    <property type="entry name" value="PLP-dependent transferases"/>
    <property type="match status" value="1"/>
</dbReference>
<dbReference type="Proteomes" id="UP000675781">
    <property type="component" value="Unassembled WGS sequence"/>
</dbReference>
<evidence type="ECO:0000256" key="4">
    <source>
        <dbReference type="ARBA" id="ARBA00023239"/>
    </source>
</evidence>
<dbReference type="EMBL" id="JAGSOG010000036">
    <property type="protein sequence ID" value="MBR7833672.1"/>
    <property type="molecule type" value="Genomic_DNA"/>
</dbReference>
<dbReference type="PANTHER" id="PTHR11999">
    <property type="entry name" value="GROUP II PYRIDOXAL-5-PHOSPHATE DECARBOXYLASE"/>
    <property type="match status" value="1"/>
</dbReference>
<dbReference type="Gene3D" id="3.90.1150.170">
    <property type="match status" value="2"/>
</dbReference>
<evidence type="ECO:0000256" key="6">
    <source>
        <dbReference type="RuleBase" id="RU000382"/>
    </source>
</evidence>
<accession>A0A941EL72</accession>
<keyword evidence="3 5" id="KW-0663">Pyridoxal phosphate</keyword>
<evidence type="ECO:0000256" key="2">
    <source>
        <dbReference type="ARBA" id="ARBA00022793"/>
    </source>
</evidence>
<dbReference type="GO" id="GO:0019752">
    <property type="term" value="P:carboxylic acid metabolic process"/>
    <property type="evidence" value="ECO:0007669"/>
    <property type="project" value="InterPro"/>
</dbReference>
<evidence type="ECO:0000313" key="8">
    <source>
        <dbReference type="Proteomes" id="UP000675781"/>
    </source>
</evidence>
<dbReference type="GO" id="GO:0004058">
    <property type="term" value="F:aromatic-L-amino-acid decarboxylase activity"/>
    <property type="evidence" value="ECO:0007669"/>
    <property type="project" value="UniProtKB-ARBA"/>
</dbReference>
<dbReference type="Pfam" id="PF00282">
    <property type="entry name" value="Pyridoxal_deC"/>
    <property type="match status" value="1"/>
</dbReference>
<evidence type="ECO:0000256" key="1">
    <source>
        <dbReference type="ARBA" id="ARBA00001933"/>
    </source>
</evidence>
<dbReference type="PRINTS" id="PR00800">
    <property type="entry name" value="YHDCRBOXLASE"/>
</dbReference>
<keyword evidence="8" id="KW-1185">Reference proteome</keyword>
<keyword evidence="2" id="KW-0210">Decarboxylase</keyword>
<keyword evidence="7" id="KW-0032">Aminotransferase</keyword>
<gene>
    <name evidence="7" type="ORF">KDL01_10380</name>
</gene>
<dbReference type="GO" id="GO:0030170">
    <property type="term" value="F:pyridoxal phosphate binding"/>
    <property type="evidence" value="ECO:0007669"/>
    <property type="project" value="InterPro"/>
</dbReference>
<evidence type="ECO:0000256" key="5">
    <source>
        <dbReference type="PIRSR" id="PIRSR602129-50"/>
    </source>
</evidence>
<dbReference type="GO" id="GO:0008483">
    <property type="term" value="F:transaminase activity"/>
    <property type="evidence" value="ECO:0007669"/>
    <property type="project" value="UniProtKB-KW"/>
</dbReference>